<name>A0A5N5W5D4_STRMB</name>
<evidence type="ECO:0000313" key="12">
    <source>
        <dbReference type="Proteomes" id="UP000327000"/>
    </source>
</evidence>
<dbReference type="NCBIfam" id="TIGR01250">
    <property type="entry name" value="pro_imino_pep_2"/>
    <property type="match status" value="1"/>
</dbReference>
<organism evidence="11 12">
    <name type="scientific">Streptomyces mobaraensis</name>
    <name type="common">Streptoverticillium mobaraense</name>
    <dbReference type="NCBI Taxonomy" id="35621"/>
    <lineage>
        <taxon>Bacteria</taxon>
        <taxon>Bacillati</taxon>
        <taxon>Actinomycetota</taxon>
        <taxon>Actinomycetes</taxon>
        <taxon>Kitasatosporales</taxon>
        <taxon>Streptomycetaceae</taxon>
        <taxon>Streptomyces</taxon>
    </lineage>
</organism>
<keyword evidence="12" id="KW-1185">Reference proteome</keyword>
<accession>A0A5N5W5D4</accession>
<dbReference type="InterPro" id="IPR000073">
    <property type="entry name" value="AB_hydrolase_1"/>
</dbReference>
<dbReference type="InterPro" id="IPR029058">
    <property type="entry name" value="AB_hydrolase_fold"/>
</dbReference>
<dbReference type="RefSeq" id="WP_004951724.1">
    <property type="nucleotide sequence ID" value="NZ_VOKX01000080.1"/>
</dbReference>
<evidence type="ECO:0000259" key="10">
    <source>
        <dbReference type="Pfam" id="PF00561"/>
    </source>
</evidence>
<evidence type="ECO:0000256" key="6">
    <source>
        <dbReference type="ARBA" id="ARBA00029605"/>
    </source>
</evidence>
<dbReference type="PRINTS" id="PR00793">
    <property type="entry name" value="PROAMNOPTASE"/>
</dbReference>
<dbReference type="EC" id="3.4.11.5" evidence="3"/>
<evidence type="ECO:0000256" key="1">
    <source>
        <dbReference type="ARBA" id="ARBA00001585"/>
    </source>
</evidence>
<feature type="active site" description="Proton donor" evidence="8">
    <location>
        <position position="277"/>
    </location>
</feature>
<feature type="region of interest" description="Disordered" evidence="9">
    <location>
        <begin position="309"/>
        <end position="329"/>
    </location>
</feature>
<evidence type="ECO:0000256" key="5">
    <source>
        <dbReference type="ARBA" id="ARBA00022801"/>
    </source>
</evidence>
<comment type="similarity">
    <text evidence="2 7">Belongs to the peptidase S33 family.</text>
</comment>
<dbReference type="PANTHER" id="PTHR43194">
    <property type="entry name" value="HYDROLASE ALPHA/BETA FOLD FAMILY"/>
    <property type="match status" value="1"/>
</dbReference>
<feature type="domain" description="AB hydrolase-1" evidence="10">
    <location>
        <begin position="32"/>
        <end position="284"/>
    </location>
</feature>
<comment type="catalytic activity">
    <reaction evidence="1">
        <text>Release of N-terminal proline from a peptide.</text>
        <dbReference type="EC" id="3.4.11.5"/>
    </reaction>
</comment>
<dbReference type="GO" id="GO:0004177">
    <property type="term" value="F:aminopeptidase activity"/>
    <property type="evidence" value="ECO:0007669"/>
    <property type="project" value="UniProtKB-EC"/>
</dbReference>
<evidence type="ECO:0000313" key="11">
    <source>
        <dbReference type="EMBL" id="KAB7838658.1"/>
    </source>
</evidence>
<dbReference type="EMBL" id="VOKX01000080">
    <property type="protein sequence ID" value="KAB7838658.1"/>
    <property type="molecule type" value="Genomic_DNA"/>
</dbReference>
<evidence type="ECO:0000256" key="9">
    <source>
        <dbReference type="SAM" id="MobiDB-lite"/>
    </source>
</evidence>
<dbReference type="InterPro" id="IPR002410">
    <property type="entry name" value="Peptidase_S33"/>
</dbReference>
<dbReference type="PIRSF" id="PIRSF005539">
    <property type="entry name" value="Pept_S33_TRI_F1"/>
    <property type="match status" value="1"/>
</dbReference>
<dbReference type="PANTHER" id="PTHR43194:SF2">
    <property type="entry name" value="PEROXISOMAL MEMBRANE PROTEIN LPX1"/>
    <property type="match status" value="1"/>
</dbReference>
<evidence type="ECO:0000256" key="7">
    <source>
        <dbReference type="PIRNR" id="PIRNR005539"/>
    </source>
</evidence>
<dbReference type="Gene3D" id="3.40.50.1820">
    <property type="entry name" value="alpha/beta hydrolase"/>
    <property type="match status" value="1"/>
</dbReference>
<evidence type="ECO:0000256" key="2">
    <source>
        <dbReference type="ARBA" id="ARBA00010088"/>
    </source>
</evidence>
<evidence type="ECO:0000256" key="4">
    <source>
        <dbReference type="ARBA" id="ARBA00021843"/>
    </source>
</evidence>
<dbReference type="SUPFAM" id="SSF53474">
    <property type="entry name" value="alpha/beta-Hydrolases"/>
    <property type="match status" value="1"/>
</dbReference>
<reference evidence="11 12" key="1">
    <citation type="journal article" date="2019" name="Microb. Cell Fact.">
        <title>Exploring novel herbicidin analogues by transcriptional regulator overexpression and MS/MS molecular networking.</title>
        <authorList>
            <person name="Shi Y."/>
            <person name="Gu R."/>
            <person name="Li Y."/>
            <person name="Wang X."/>
            <person name="Ren W."/>
            <person name="Li X."/>
            <person name="Wang L."/>
            <person name="Xie Y."/>
            <person name="Hong B."/>
        </authorList>
    </citation>
    <scope>NUCLEOTIDE SEQUENCE [LARGE SCALE GENOMIC DNA]</scope>
    <source>
        <strain evidence="11 12">US-43</strain>
    </source>
</reference>
<dbReference type="GO" id="GO:0006508">
    <property type="term" value="P:proteolysis"/>
    <property type="evidence" value="ECO:0007669"/>
    <property type="project" value="InterPro"/>
</dbReference>
<dbReference type="InterPro" id="IPR005945">
    <property type="entry name" value="Pro_imino_pep"/>
</dbReference>
<evidence type="ECO:0000256" key="8">
    <source>
        <dbReference type="PIRSR" id="PIRSR005539-1"/>
    </source>
</evidence>
<sequence>MPATPIAKGTAPFGDHKTWYRVTGDLESGRTPVVVLHGGPGSTHDYLLSLASLAEAGRPVIHYDQLGNGGSTRLPDRGTDFWTVRLFRDELDNLLRHLGVADDYVLFGQSWGGMLAADHAADRPAGLRGLVIANSPASMPLWLREMKVLRERLPPEVQETLLRHEAAGTTDTAEYFAAMRVFYDRHVCRVQPWPRDYLATFMEINDDPTVYHAMNGPNEFHVIGSLKDWSVEDRIPYIDVPTLLISGRHDEATPATVQPFYDLIPDVRWEILEESSHVPHLEEPERFTSVLTAFLAELDGTGGTAIPGAAAAIPSLPGESTEPKEGARG</sequence>
<dbReference type="Pfam" id="PF00561">
    <property type="entry name" value="Abhydrolase_1"/>
    <property type="match status" value="1"/>
</dbReference>
<dbReference type="AlphaFoldDB" id="A0A5N5W5D4"/>
<dbReference type="InterPro" id="IPR050228">
    <property type="entry name" value="Carboxylesterase_BioH"/>
</dbReference>
<feature type="active site" description="Nucleophile" evidence="8">
    <location>
        <position position="110"/>
    </location>
</feature>
<protein>
    <recommendedName>
        <fullName evidence="4">Proline iminopeptidase</fullName>
        <ecNumber evidence="3">3.4.11.5</ecNumber>
    </recommendedName>
    <alternativeName>
        <fullName evidence="6">Prolyl aminopeptidase</fullName>
    </alternativeName>
</protein>
<comment type="caution">
    <text evidence="11">The sequence shown here is derived from an EMBL/GenBank/DDBJ whole genome shotgun (WGS) entry which is preliminary data.</text>
</comment>
<keyword evidence="5 7" id="KW-0378">Hydrolase</keyword>
<gene>
    <name evidence="11" type="ORF">FRZ00_22285</name>
</gene>
<evidence type="ECO:0000256" key="3">
    <source>
        <dbReference type="ARBA" id="ARBA00012568"/>
    </source>
</evidence>
<dbReference type="OrthoDB" id="9796770at2"/>
<dbReference type="Proteomes" id="UP000327000">
    <property type="component" value="Unassembled WGS sequence"/>
</dbReference>
<proteinExistence type="inferred from homology"/>
<feature type="active site" evidence="8">
    <location>
        <position position="250"/>
    </location>
</feature>